<accession>L1LE68</accession>
<dbReference type="VEuPathDB" id="PiroplasmaDB:BEWA_035810"/>
<protein>
    <submittedName>
        <fullName evidence="2">Uncharacterized protein</fullName>
    </submittedName>
</protein>
<evidence type="ECO:0000256" key="1">
    <source>
        <dbReference type="SAM" id="MobiDB-lite"/>
    </source>
</evidence>
<reference evidence="2 3" key="1">
    <citation type="journal article" date="2012" name="BMC Genomics">
        <title>Comparative genomic analysis and phylogenetic position of Theileria equi.</title>
        <authorList>
            <person name="Kappmeyer L.S."/>
            <person name="Thiagarajan M."/>
            <person name="Herndon D.R."/>
            <person name="Ramsay J.D."/>
            <person name="Caler E."/>
            <person name="Djikeng A."/>
            <person name="Gillespie J.J."/>
            <person name="Lau A.O."/>
            <person name="Roalson E.H."/>
            <person name="Silva J.C."/>
            <person name="Silva M.G."/>
            <person name="Suarez C.E."/>
            <person name="Ueti M.W."/>
            <person name="Nene V.M."/>
            <person name="Mealey R.H."/>
            <person name="Knowles D.P."/>
            <person name="Brayton K.A."/>
        </authorList>
    </citation>
    <scope>NUCLEOTIDE SEQUENCE [LARGE SCALE GENOMIC DNA]</scope>
    <source>
        <strain evidence="2 3">WA</strain>
    </source>
</reference>
<sequence>MINGAIESISIDISKKPKEVCVERRTCPQYPQVVKVIPESSWYKKYAIIFPENTLGLDGKVTEYRTITHRGIKQMGLPEDLRGYKELNVYYRCYDKLNQMPIALEFIRRDEDPGGLYVETEEALFGVEGASAGLATSGNVPTICMQTNGTSSTPFQNGQTVNRRETLYVNCGFGSNTWEEQPKRPRLLKMYDLLIGNLVTFRNVVAVDLDVNGGNYSHFSIEGGPDFMLQTPTVFVKLCLTMLKGYIKCSHSFIEPFRILCTILNNSFVHFKESLMDDLYRQVNVYYESAPVSEPRIDVLEFVSLEGNRRYYRLDGGEWVPCEFTRKWINWGIDQTTGEDLQNEDQCQDVTETERKKQRIA</sequence>
<dbReference type="GeneID" id="15807949"/>
<evidence type="ECO:0000313" key="2">
    <source>
        <dbReference type="EMBL" id="EKX73545.1"/>
    </source>
</evidence>
<dbReference type="RefSeq" id="XP_004832997.1">
    <property type="nucleotide sequence ID" value="XM_004832940.1"/>
</dbReference>
<comment type="caution">
    <text evidence="2">The sequence shown here is derived from an EMBL/GenBank/DDBJ whole genome shotgun (WGS) entry which is preliminary data.</text>
</comment>
<organism evidence="2 3">
    <name type="scientific">Theileria equi strain WA</name>
    <dbReference type="NCBI Taxonomy" id="1537102"/>
    <lineage>
        <taxon>Eukaryota</taxon>
        <taxon>Sar</taxon>
        <taxon>Alveolata</taxon>
        <taxon>Apicomplexa</taxon>
        <taxon>Aconoidasida</taxon>
        <taxon>Piroplasmida</taxon>
        <taxon>Theileriidae</taxon>
        <taxon>Theileria</taxon>
    </lineage>
</organism>
<dbReference type="EMBL" id="ACOU01000002">
    <property type="protein sequence ID" value="EKX73545.1"/>
    <property type="molecule type" value="Genomic_DNA"/>
</dbReference>
<dbReference type="AlphaFoldDB" id="L1LE68"/>
<name>L1LE68_THEEQ</name>
<dbReference type="Proteomes" id="UP000031512">
    <property type="component" value="Unassembled WGS sequence"/>
</dbReference>
<feature type="region of interest" description="Disordered" evidence="1">
    <location>
        <begin position="342"/>
        <end position="361"/>
    </location>
</feature>
<keyword evidence="3" id="KW-1185">Reference proteome</keyword>
<dbReference type="KEGG" id="beq:BEWA_035810"/>
<evidence type="ECO:0000313" key="3">
    <source>
        <dbReference type="Proteomes" id="UP000031512"/>
    </source>
</evidence>
<gene>
    <name evidence="2" type="ORF">BEWA_035810</name>
</gene>
<proteinExistence type="predicted"/>